<feature type="domain" description="Tle cognate immunity protein 4 C-terminal" evidence="1">
    <location>
        <begin position="150"/>
        <end position="317"/>
    </location>
</feature>
<evidence type="ECO:0000313" key="3">
    <source>
        <dbReference type="Proteomes" id="UP001206572"/>
    </source>
</evidence>
<dbReference type="EMBL" id="JANUHA010000008">
    <property type="protein sequence ID" value="MCS0597338.1"/>
    <property type="molecule type" value="Genomic_DNA"/>
</dbReference>
<name>A0ABT2AM60_9BURK</name>
<accession>A0ABT2AM60</accession>
<dbReference type="InterPro" id="IPR041290">
    <property type="entry name" value="Tli4_C"/>
</dbReference>
<sequence length="408" mass="45427">MTTLSSRLEPLLAKTRTVCFGRFVMQVPSTAVVVYGPAEVETPIRYFQGQADKVAEHLSARLAEIENERRFLLKTDIPRLPLFGKVIDGVKSGQKIVFGSKDQVGYAVYSFIPVGKDLFVQYIDSIPPDEEIVNSFNAIASHLRPRAQDEIPAEPGSCIEGGFIPLEKEYERATVGIRLQEFPDVHISVDVHKNQESLADRSSPSLLREQAKQAAEGDGLGVVFARAKILRQGALQLEGWKGEEMALVTPAYKDDKAVHEFRFHSAGAVRDSLQPEIDIRLDSGVKDNRKAHVNPSISDEEALALWDKLIRTIRVRQPSDATPTMAATRQTPIGSVVRTGEICPQTGWWECTESKSTDRSAKRLLRAGEPAPLAQLDSKSGLWQRFFGERQRHMPAVWKLVGFDDQNV</sequence>
<organism evidence="2 3">
    <name type="scientific">Massilia agri</name>
    <dbReference type="NCBI Taxonomy" id="1886785"/>
    <lineage>
        <taxon>Bacteria</taxon>
        <taxon>Pseudomonadati</taxon>
        <taxon>Pseudomonadota</taxon>
        <taxon>Betaproteobacteria</taxon>
        <taxon>Burkholderiales</taxon>
        <taxon>Oxalobacteraceae</taxon>
        <taxon>Telluria group</taxon>
        <taxon>Massilia</taxon>
    </lineage>
</organism>
<comment type="caution">
    <text evidence="2">The sequence shown here is derived from an EMBL/GenBank/DDBJ whole genome shotgun (WGS) entry which is preliminary data.</text>
</comment>
<dbReference type="Proteomes" id="UP001206572">
    <property type="component" value="Unassembled WGS sequence"/>
</dbReference>
<reference evidence="2 3" key="1">
    <citation type="submission" date="2022-08" db="EMBL/GenBank/DDBJ databases">
        <title>Reclassification of Massilia species as members of the genera Telluria, Duganella, Pseudoduganella, Mokoshia gen. nov. and Zemynaea gen. nov. using orthogonal and non-orthogonal genome-based approaches.</title>
        <authorList>
            <person name="Bowman J.P."/>
        </authorList>
    </citation>
    <scope>NUCLEOTIDE SEQUENCE [LARGE SCALE GENOMIC DNA]</scope>
    <source>
        <strain evidence="2 3">JCM 31661</strain>
    </source>
</reference>
<dbReference type="Pfam" id="PF18426">
    <property type="entry name" value="Tli4_C"/>
    <property type="match status" value="1"/>
</dbReference>
<keyword evidence="3" id="KW-1185">Reference proteome</keyword>
<evidence type="ECO:0000313" key="2">
    <source>
        <dbReference type="EMBL" id="MCS0597338.1"/>
    </source>
</evidence>
<protein>
    <submittedName>
        <fullName evidence="2">T6SS immunity protein Tli4 family protein</fullName>
    </submittedName>
</protein>
<proteinExistence type="predicted"/>
<gene>
    <name evidence="2" type="ORF">NX780_13375</name>
</gene>
<evidence type="ECO:0000259" key="1">
    <source>
        <dbReference type="Pfam" id="PF18426"/>
    </source>
</evidence>
<dbReference type="RefSeq" id="WP_258828362.1">
    <property type="nucleotide sequence ID" value="NZ_JANUHA010000008.1"/>
</dbReference>